<protein>
    <submittedName>
        <fullName evidence="1">Uncharacterized protein</fullName>
    </submittedName>
</protein>
<name>A0A217EQX2_9CAUD</name>
<reference evidence="1 2" key="1">
    <citation type="journal article" date="2017" name="Viruses">
        <title>Characterization of Bacillus subtilis Viruses vB_BsuM-Goe2 and vB_BsuM-Goe3.</title>
        <authorList>
            <person name="Willms I.M."/>
            <person name="Hoppert M."/>
            <person name="Hertel R."/>
        </authorList>
    </citation>
    <scope>NUCLEOTIDE SEQUENCE [LARGE SCALE GENOMIC DNA]</scope>
</reference>
<sequence>MTVRNALNVLASRLLAFPLRREGNGAYWLLTKQVKGEVTMTLFIAGVTLEEVREATVSALFVKLEQEKKALYLGAGSEDSLNLCKSTLDKVQEDYPLDDMEKDYLRDLLQFWLSGLFLGDGFEGGIPDSSEDLRRTATTAFTYTAAIRHYCM</sequence>
<proteinExistence type="predicted"/>
<accession>A0A217EQX2</accession>
<organism evidence="1 2">
    <name type="scientific">Bacillus phage vB_BsuM-Goe2</name>
    <dbReference type="NCBI Taxonomy" id="1933062"/>
    <lineage>
        <taxon>Viruses</taxon>
        <taxon>Duplodnaviria</taxon>
        <taxon>Heunggongvirae</taxon>
        <taxon>Uroviricota</taxon>
        <taxon>Caudoviricetes</taxon>
        <taxon>Herelleviridae</taxon>
        <taxon>Spounavirinae</taxon>
        <taxon>Okubovirus</taxon>
        <taxon>Okubovirus camphawk</taxon>
    </lineage>
</organism>
<evidence type="ECO:0000313" key="1">
    <source>
        <dbReference type="EMBL" id="APZ82463.1"/>
    </source>
</evidence>
<evidence type="ECO:0000313" key="2">
    <source>
        <dbReference type="Proteomes" id="UP000224660"/>
    </source>
</evidence>
<dbReference type="EMBL" id="KY368639">
    <property type="protein sequence ID" value="APZ82463.1"/>
    <property type="molecule type" value="Genomic_DNA"/>
</dbReference>
<dbReference type="Proteomes" id="UP000224660">
    <property type="component" value="Segment"/>
</dbReference>
<gene>
    <name evidence="1" type="ORF">Goe2_c22700</name>
</gene>